<dbReference type="PANTHER" id="PTHR43434:SF16">
    <property type="entry name" value="BLL8046 PROTEIN"/>
    <property type="match status" value="1"/>
</dbReference>
<sequence length="237" mass="25374">MPLLVLFDIDGTLLRAGDPLHAQAMREALHEIVGEPVPLDGIPLAGMLDRQIARLALLRHDLDETAISELLPRIMERTGALYATRLRPGERQDWVLPGVRPLLLQLAARGHLTGVLTGNVELVARAKLAAAGLAEHLPFGAYGDQADERHQLVALARATVRERYRLVIPPEQTILVGDTPRDIAAAQASGVRILAVATGRFGVAELAACLADAVLPDLADTAAVLRTLEALAGTHPR</sequence>
<dbReference type="AlphaFoldDB" id="B9KXU2"/>
<dbReference type="eggNOG" id="COG0546">
    <property type="taxonomic scope" value="Bacteria"/>
</dbReference>
<organism evidence="1 2">
    <name type="scientific">Thermomicrobium roseum (strain ATCC 27502 / DSM 5159 / P-2)</name>
    <dbReference type="NCBI Taxonomy" id="309801"/>
    <lineage>
        <taxon>Bacteria</taxon>
        <taxon>Pseudomonadati</taxon>
        <taxon>Thermomicrobiota</taxon>
        <taxon>Thermomicrobia</taxon>
        <taxon>Thermomicrobiales</taxon>
        <taxon>Thermomicrobiaceae</taxon>
        <taxon>Thermomicrobium</taxon>
    </lineage>
</organism>
<dbReference type="Gene3D" id="1.10.150.240">
    <property type="entry name" value="Putative phosphatase, domain 2"/>
    <property type="match status" value="1"/>
</dbReference>
<dbReference type="HOGENOM" id="CLU_045011_18_0_0"/>
<accession>B9KXU2</accession>
<dbReference type="GO" id="GO:0005829">
    <property type="term" value="C:cytosol"/>
    <property type="evidence" value="ECO:0007669"/>
    <property type="project" value="TreeGrafter"/>
</dbReference>
<evidence type="ECO:0000313" key="1">
    <source>
        <dbReference type="EMBL" id="ACM04520.1"/>
    </source>
</evidence>
<keyword evidence="2" id="KW-1185">Reference proteome</keyword>
<dbReference type="SUPFAM" id="SSF56784">
    <property type="entry name" value="HAD-like"/>
    <property type="match status" value="1"/>
</dbReference>
<dbReference type="InterPro" id="IPR036412">
    <property type="entry name" value="HAD-like_sf"/>
</dbReference>
<dbReference type="EMBL" id="CP001275">
    <property type="protein sequence ID" value="ACM04520.1"/>
    <property type="molecule type" value="Genomic_DNA"/>
</dbReference>
<dbReference type="Gene3D" id="3.40.50.1000">
    <property type="entry name" value="HAD superfamily/HAD-like"/>
    <property type="match status" value="1"/>
</dbReference>
<dbReference type="Pfam" id="PF00702">
    <property type="entry name" value="Hydrolase"/>
    <property type="match status" value="1"/>
</dbReference>
<dbReference type="OrthoDB" id="9781769at2"/>
<protein>
    <submittedName>
        <fullName evidence="1">Phosphoglycolate phosphatase</fullName>
    </submittedName>
</protein>
<evidence type="ECO:0000313" key="2">
    <source>
        <dbReference type="Proteomes" id="UP000000447"/>
    </source>
</evidence>
<dbReference type="InterPro" id="IPR023214">
    <property type="entry name" value="HAD_sf"/>
</dbReference>
<dbReference type="RefSeq" id="WP_012641692.1">
    <property type="nucleotide sequence ID" value="NC_011959.1"/>
</dbReference>
<gene>
    <name evidence="1" type="ordered locus">trd_0280</name>
</gene>
<dbReference type="GO" id="GO:0008967">
    <property type="term" value="F:phosphoglycolate phosphatase activity"/>
    <property type="evidence" value="ECO:0007669"/>
    <property type="project" value="TreeGrafter"/>
</dbReference>
<name>B9KXU2_THERP</name>
<dbReference type="InterPro" id="IPR050155">
    <property type="entry name" value="HAD-like_hydrolase_sf"/>
</dbReference>
<dbReference type="InterPro" id="IPR023198">
    <property type="entry name" value="PGP-like_dom2"/>
</dbReference>
<dbReference type="GO" id="GO:0006281">
    <property type="term" value="P:DNA repair"/>
    <property type="evidence" value="ECO:0007669"/>
    <property type="project" value="TreeGrafter"/>
</dbReference>
<proteinExistence type="predicted"/>
<dbReference type="Proteomes" id="UP000000447">
    <property type="component" value="Chromosome"/>
</dbReference>
<dbReference type="STRING" id="309801.trd_0280"/>
<dbReference type="PANTHER" id="PTHR43434">
    <property type="entry name" value="PHOSPHOGLYCOLATE PHOSPHATASE"/>
    <property type="match status" value="1"/>
</dbReference>
<reference evidence="1 2" key="1">
    <citation type="journal article" date="2009" name="PLoS ONE">
        <title>Complete genome sequence of the aerobic CO-oxidizing thermophile Thermomicrobium roseum.</title>
        <authorList>
            <person name="Wu D."/>
            <person name="Raymond J."/>
            <person name="Wu M."/>
            <person name="Chatterji S."/>
            <person name="Ren Q."/>
            <person name="Graham J.E."/>
            <person name="Bryant D.A."/>
            <person name="Robb F."/>
            <person name="Colman A."/>
            <person name="Tallon L.J."/>
            <person name="Badger J.H."/>
            <person name="Madupu R."/>
            <person name="Ward N.L."/>
            <person name="Eisen J.A."/>
        </authorList>
    </citation>
    <scope>NUCLEOTIDE SEQUENCE [LARGE SCALE GENOMIC DNA]</scope>
    <source>
        <strain evidence="2">ATCC 27502 / DSM 5159 / P-2</strain>
    </source>
</reference>
<dbReference type="KEGG" id="tro:trd_0280"/>